<sequence>MAVSNIKALIPGELHKVWDFVLDIENYAAWRSDLSKTVVISDRQFIEYTKDGYPTTFTVTLVEPYRRWEFDMENSNMTGHWTGVFTAKGSETEIDFTEQVEAKKLLMKPFVKSYLRKQQTQFVADIRKALGGLYPLSPDL</sequence>
<protein>
    <submittedName>
        <fullName evidence="1">SRPBCC family protein</fullName>
    </submittedName>
</protein>
<dbReference type="RefSeq" id="WP_204909927.1">
    <property type="nucleotide sequence ID" value="NZ_JACJLV010000094.1"/>
</dbReference>
<accession>A0A938X3Y0</accession>
<dbReference type="InterPro" id="IPR023393">
    <property type="entry name" value="START-like_dom_sf"/>
</dbReference>
<dbReference type="Proteomes" id="UP000713880">
    <property type="component" value="Unassembled WGS sequence"/>
</dbReference>
<comment type="caution">
    <text evidence="1">The sequence shown here is derived from an EMBL/GenBank/DDBJ whole genome shotgun (WGS) entry which is preliminary data.</text>
</comment>
<dbReference type="AlphaFoldDB" id="A0A938X3Y0"/>
<evidence type="ECO:0000313" key="2">
    <source>
        <dbReference type="Proteomes" id="UP000713880"/>
    </source>
</evidence>
<name>A0A938X3Y0_9CLOT</name>
<reference evidence="1" key="1">
    <citation type="submission" date="2020-08" db="EMBL/GenBank/DDBJ databases">
        <authorList>
            <person name="Cejkova D."/>
            <person name="Kubasova T."/>
            <person name="Jahodarova E."/>
            <person name="Rychlik I."/>
        </authorList>
    </citation>
    <scope>NUCLEOTIDE SEQUENCE</scope>
    <source>
        <strain evidence="1">An420c</strain>
    </source>
</reference>
<dbReference type="EMBL" id="JACJLV010000094">
    <property type="protein sequence ID" value="MBM6827962.1"/>
    <property type="molecule type" value="Genomic_DNA"/>
</dbReference>
<organism evidence="1 2">
    <name type="scientific">Mordavella massiliensis</name>
    <dbReference type="NCBI Taxonomy" id="1871024"/>
    <lineage>
        <taxon>Bacteria</taxon>
        <taxon>Bacillati</taxon>
        <taxon>Bacillota</taxon>
        <taxon>Clostridia</taxon>
        <taxon>Eubacteriales</taxon>
        <taxon>Clostridiaceae</taxon>
        <taxon>Mordavella</taxon>
    </lineage>
</organism>
<proteinExistence type="predicted"/>
<dbReference type="InterPro" id="IPR019587">
    <property type="entry name" value="Polyketide_cyclase/dehydratase"/>
</dbReference>
<reference evidence="1" key="2">
    <citation type="journal article" date="2021" name="Sci. Rep.">
        <title>The distribution of antibiotic resistance genes in chicken gut microbiota commensals.</title>
        <authorList>
            <person name="Juricova H."/>
            <person name="Matiasovicova J."/>
            <person name="Kubasova T."/>
            <person name="Cejkova D."/>
            <person name="Rychlik I."/>
        </authorList>
    </citation>
    <scope>NUCLEOTIDE SEQUENCE</scope>
    <source>
        <strain evidence="1">An420c</strain>
    </source>
</reference>
<dbReference type="Gene3D" id="3.30.530.20">
    <property type="match status" value="1"/>
</dbReference>
<dbReference type="SUPFAM" id="SSF55961">
    <property type="entry name" value="Bet v1-like"/>
    <property type="match status" value="1"/>
</dbReference>
<evidence type="ECO:0000313" key="1">
    <source>
        <dbReference type="EMBL" id="MBM6827962.1"/>
    </source>
</evidence>
<dbReference type="Pfam" id="PF10604">
    <property type="entry name" value="Polyketide_cyc2"/>
    <property type="match status" value="1"/>
</dbReference>
<gene>
    <name evidence="1" type="ORF">H6A13_12845</name>
</gene>
<keyword evidence="2" id="KW-1185">Reference proteome</keyword>